<dbReference type="InterPro" id="IPR056614">
    <property type="entry name" value="FAZ1_cons"/>
</dbReference>
<dbReference type="GO" id="GO:0000146">
    <property type="term" value="F:microfilament motor activity"/>
    <property type="evidence" value="ECO:0007669"/>
    <property type="project" value="TreeGrafter"/>
</dbReference>
<comment type="caution">
    <text evidence="4">The sequence shown here is derived from an EMBL/GenBank/DDBJ whole genome shotgun (WGS) entry which is preliminary data.</text>
</comment>
<feature type="compositionally biased region" description="Polar residues" evidence="2">
    <location>
        <begin position="1158"/>
        <end position="1167"/>
    </location>
</feature>
<reference evidence="4 5" key="1">
    <citation type="submission" date="2015-07" db="EMBL/GenBank/DDBJ databases">
        <title>High-quality genome of monoxenous trypanosomatid Leptomonas pyrrhocoris.</title>
        <authorList>
            <person name="Flegontov P."/>
            <person name="Butenko A."/>
            <person name="Firsov S."/>
            <person name="Vlcek C."/>
            <person name="Logacheva M.D."/>
            <person name="Field M."/>
            <person name="Filatov D."/>
            <person name="Flegontova O."/>
            <person name="Gerasimov E."/>
            <person name="Jackson A.P."/>
            <person name="Kelly S."/>
            <person name="Opperdoes F."/>
            <person name="O'Reilly A."/>
            <person name="Votypka J."/>
            <person name="Yurchenko V."/>
            <person name="Lukes J."/>
        </authorList>
    </citation>
    <scope>NUCLEOTIDE SEQUENCE [LARGE SCALE GENOMIC DNA]</scope>
    <source>
        <strain evidence="4">H10</strain>
    </source>
</reference>
<feature type="coiled-coil region" evidence="1">
    <location>
        <begin position="817"/>
        <end position="915"/>
    </location>
</feature>
<dbReference type="GO" id="GO:0051015">
    <property type="term" value="F:actin filament binding"/>
    <property type="evidence" value="ECO:0007669"/>
    <property type="project" value="TreeGrafter"/>
</dbReference>
<evidence type="ECO:0000259" key="3">
    <source>
        <dbReference type="Pfam" id="PF23398"/>
    </source>
</evidence>
<dbReference type="GO" id="GO:0016460">
    <property type="term" value="C:myosin II complex"/>
    <property type="evidence" value="ECO:0007669"/>
    <property type="project" value="TreeGrafter"/>
</dbReference>
<dbReference type="VEuPathDB" id="TriTrypDB:LpyrH10_06_3100"/>
<sequence>MRREYRAVLQELDAHDDRWKPKDDVSVSTNHRKVFPGDEWELLLKGRELELRSVFVSDAASACHVVQSSVTNVVFVEGSLVVTFSVIHAASVTADELDARINDFPFNNVLDLYRRRRDAKSFEDKLQEVTDSQAEQLKAMSAALEAKAIAADAQLGSMKLALTILGCEESVSDSVGDTLVQQTTEAVGRESKLRNALSIALEREKVLVEALRESNGAASAQQHVEAALRTRLTVASNVSDLLQMNVAEAEERQSLIMRLISNAPFSLIAGESLPATLQLCSLLNCTVAEVRFALGDRLKSLTRLEAYAASQVNEVVWYRDPIAVIAVQRLHAALTSNVSESSPFTRRCSGDEQQAFLIRTLDLAYEELQSVRATCLQKDGLVEALTTLVHQCGNSLRGTWQRLRSVTPRATPPSVEEPLLSETQRRENLLTVCRGLDASAATCVGQQKELTELLQSTLSTLHAVSTKAAPTIPGDGGGDRTMHQTLTTVTDVGIGNIPAFSQVPQLAQQLGNEVTQLRGVAASMPALVVAVHQRDALIRTIEACCATLRRPVSDCSETESSLSHHAAAGSGANEKAGDGRVQKALPAGEAAAAALSEISSSVGSTLQAFIQSTTQSINVLEELAGGERTGMPVHSRPTRLLDVTDGVRFRVRQLEREQRNTEEQREREQQEREMAVESSEKALLALRERCEATETQGRNLADELATLQQNVTRVQNRWDALVQVFGAFTQQVHEAATERTVGQSTLTEELVPLVQRCLSLQDSDRNAVEILRARLSEVRDACQRRCSDLRRAAAANETLKQQGTDLSATIASQNESIHKLTLKLEALQTLTAKMEANAADQVEAAAQEKNAAAAAHRATLAEAEVERLALEAKINAAELEVARLTTQLSLNNQRSSNEQTRMSQLERARQDQEDDILACLTAVGNVRSLAEVGEMVSTYRSEYKKRSLEAKEARHRRELVQEWATTMGFVPVEMSTLWTLVGAAAQQLPGLPLREVAREIQRLQRNVADAERMLGASLSDALADGDATRAALLRMVSQVHGLFFPPVSDLSSPARLTDSADLQAARSLSTTRRKGTTSLSWCACPEKLVDAVARLLDHQQNLQEAEEGALRSEQLWSTTVVRTCGFLHSALSAAGSFVTYHDDNRSADDGDGEECASPSLTTPQDTQQAARRALELVAKHAVEHMMERANLLRQLRALLQSCLSTTEASLETLVASVVREMETLRRASHASSQHRRNADNAVAVLTSILHDATDALPDSASFLLVHSTQEQQQLEEHIEGVEAAAGAGLVRKCKAYAKECSRLSALEGALWRVLKRGCSSEEGADLGAASSLVGVAERVTTELASLRDSVVPKLNSTLRSTATNALVLQETVERMEVCLVELTSRVKVCYAVPLADLKELHQQTSTRADNLELLLSQKTEQLRQQQNAYDTLEGAALRLAPGQEKCRQLADMGTRGTNCLTVAAPRSALEVVEQEADVLLQLLEAYNTLATQSTQRGAELEQLKAVHNKTTAQQRGELSAARDQLGEWGERTEGFASFAKEMCRLLKLPLQSLTGEGEPAASVDVVRAALPQITSAVAHLARQATAQQDELRRFEGKEAAAAQAAEEMRQRSATAEAQWSELQRRVETHERAEADEKVATLEKLRSAAEAHQRLMAALSASTVPPLAGVSLSLPAMGDSTTASPVPVSRAAWTAVAEAVEWLVHDVDRRVASEANAAAEHSTLQSHVTQLNKELRRKKTQEAQLLARLNETLTSTNGASSASLEDAVAAVEGHMEGCARQTHALEDRVKEQEQMQRELSTALHKSQSKETLHEAQAAAAEEKEKELLERLTELQQLAYNAFAAARARATTVLAGGNLPPAAQDGTAERHYDGVIHLVEQLVLRLQESSQMNTRLLDLKKRNDEIQRGSETAETGVKTLLTVLYEELLPQLVDDMVQNGNELPPFQHVDAAPLSAASPSPHASGGSRVSAAVIDTAVQTIREASRCVRDLRDDMKGVVTFVESHFGVLPPPPTHMGFPVTTRATISGVAVTRELEAHLSLTDTVHATAKLMRSVVEAKCTSTVNFLQAVEADLLGRPSAFAKLSFTTLRPAPFVEWLRQLTEGLRTMHARSERHRRQMRRLPMFMDALVEIVHSHGGRVDLPAFEHPTALAASVNDTSFTSRPFSADDDFAELHEEWQELEQEAVLDGVQALLTKHDKEMQRITADLQDVTSQYRQFSQEQAAAEHIVEELRQRVQHKVLEDDKLEASLRELDRHLDAQARELGLKYQADQDAIVKRFSAMRSTIYAAMNGSYAATAAAPNVSTAYWSPRSSERGRSLSRIK</sequence>
<feature type="coiled-coil region" evidence="1">
    <location>
        <begin position="1804"/>
        <end position="1836"/>
    </location>
</feature>
<dbReference type="GO" id="GO:0032982">
    <property type="term" value="C:myosin filament"/>
    <property type="evidence" value="ECO:0007669"/>
    <property type="project" value="TreeGrafter"/>
</dbReference>
<dbReference type="Pfam" id="PF23398">
    <property type="entry name" value="FAZ1_cons"/>
    <property type="match status" value="1"/>
</dbReference>
<evidence type="ECO:0000313" key="5">
    <source>
        <dbReference type="Proteomes" id="UP000037923"/>
    </source>
</evidence>
<feature type="coiled-coil region" evidence="1">
    <location>
        <begin position="993"/>
        <end position="1020"/>
    </location>
</feature>
<dbReference type="EMBL" id="LGTL01000006">
    <property type="protein sequence ID" value="KPA81607.1"/>
    <property type="molecule type" value="Genomic_DNA"/>
</dbReference>
<organism evidence="4 5">
    <name type="scientific">Leptomonas pyrrhocoris</name>
    <name type="common">Firebug parasite</name>
    <dbReference type="NCBI Taxonomy" id="157538"/>
    <lineage>
        <taxon>Eukaryota</taxon>
        <taxon>Discoba</taxon>
        <taxon>Euglenozoa</taxon>
        <taxon>Kinetoplastea</taxon>
        <taxon>Metakinetoplastina</taxon>
        <taxon>Trypanosomatida</taxon>
        <taxon>Trypanosomatidae</taxon>
        <taxon>Leishmaniinae</taxon>
        <taxon>Leptomonas</taxon>
    </lineage>
</organism>
<evidence type="ECO:0000313" key="4">
    <source>
        <dbReference type="EMBL" id="KPA81607.1"/>
    </source>
</evidence>
<feature type="coiled-coil region" evidence="1">
    <location>
        <begin position="2199"/>
        <end position="2233"/>
    </location>
</feature>
<dbReference type="OMA" id="VHAYHAL"/>
<keyword evidence="1" id="KW-0175">Coiled coil</keyword>
<dbReference type="PANTHER" id="PTHR45615">
    <property type="entry name" value="MYOSIN HEAVY CHAIN, NON-MUSCLE"/>
    <property type="match status" value="1"/>
</dbReference>
<feature type="region of interest" description="Disordered" evidence="2">
    <location>
        <begin position="1144"/>
        <end position="1167"/>
    </location>
</feature>
<feature type="coiled-coil region" evidence="1">
    <location>
        <begin position="1605"/>
        <end position="1661"/>
    </location>
</feature>
<proteinExistence type="predicted"/>
<gene>
    <name evidence="4" type="ORF">ABB37_03940</name>
</gene>
<accession>A0A0M9G3P9</accession>
<evidence type="ECO:0000256" key="2">
    <source>
        <dbReference type="SAM" id="MobiDB-lite"/>
    </source>
</evidence>
<feature type="domain" description="Flagellar attachment zone protein 1 conserved" evidence="3">
    <location>
        <begin position="27"/>
        <end position="116"/>
    </location>
</feature>
<evidence type="ECO:0000256" key="1">
    <source>
        <dbReference type="SAM" id="Coils"/>
    </source>
</evidence>
<dbReference type="PANTHER" id="PTHR45615:SF40">
    <property type="entry name" value="MYOSIN HEAVY CHAIN, NON-MUSCLE"/>
    <property type="match status" value="1"/>
</dbReference>
<dbReference type="RefSeq" id="XP_015660046.1">
    <property type="nucleotide sequence ID" value="XM_015801426.1"/>
</dbReference>
<keyword evidence="5" id="KW-1185">Reference proteome</keyword>
<dbReference type="Proteomes" id="UP000037923">
    <property type="component" value="Unassembled WGS sequence"/>
</dbReference>
<dbReference type="GO" id="GO:0005737">
    <property type="term" value="C:cytoplasm"/>
    <property type="evidence" value="ECO:0007669"/>
    <property type="project" value="TreeGrafter"/>
</dbReference>
<feature type="region of interest" description="Disordered" evidence="2">
    <location>
        <begin position="654"/>
        <end position="676"/>
    </location>
</feature>
<dbReference type="OrthoDB" id="268061at2759"/>
<feature type="coiled-coil region" evidence="1">
    <location>
        <begin position="1394"/>
        <end position="1435"/>
    </location>
</feature>
<protein>
    <recommendedName>
        <fullName evidence="3">Flagellar attachment zone protein 1 conserved domain-containing protein</fullName>
    </recommendedName>
</protein>
<name>A0A0M9G3P9_LEPPY</name>
<dbReference type="GeneID" id="26904231"/>